<name>A0A4Y2NWM7_ARAVE</name>
<sequence length="90" mass="10221">MTGTSSRVNQEEKSTLPLPLPLPSHHQLSKWSIMCPYHLPLSVQRYWLSNVASKCRSSDNHSTCFQRYFVAAPRATKLYVSSTMFSKSVS</sequence>
<protein>
    <submittedName>
        <fullName evidence="1">Uncharacterized protein</fullName>
    </submittedName>
</protein>
<accession>A0A4Y2NWM7</accession>
<dbReference type="EMBL" id="BGPR01009799">
    <property type="protein sequence ID" value="GBN42357.1"/>
    <property type="molecule type" value="Genomic_DNA"/>
</dbReference>
<reference evidence="1 2" key="1">
    <citation type="journal article" date="2019" name="Sci. Rep.">
        <title>Orb-weaving spider Araneus ventricosus genome elucidates the spidroin gene catalogue.</title>
        <authorList>
            <person name="Kono N."/>
            <person name="Nakamura H."/>
            <person name="Ohtoshi R."/>
            <person name="Moran D.A.P."/>
            <person name="Shinohara A."/>
            <person name="Yoshida Y."/>
            <person name="Fujiwara M."/>
            <person name="Mori M."/>
            <person name="Tomita M."/>
            <person name="Arakawa K."/>
        </authorList>
    </citation>
    <scope>NUCLEOTIDE SEQUENCE [LARGE SCALE GENOMIC DNA]</scope>
</reference>
<organism evidence="1 2">
    <name type="scientific">Araneus ventricosus</name>
    <name type="common">Orbweaver spider</name>
    <name type="synonym">Epeira ventricosa</name>
    <dbReference type="NCBI Taxonomy" id="182803"/>
    <lineage>
        <taxon>Eukaryota</taxon>
        <taxon>Metazoa</taxon>
        <taxon>Ecdysozoa</taxon>
        <taxon>Arthropoda</taxon>
        <taxon>Chelicerata</taxon>
        <taxon>Arachnida</taxon>
        <taxon>Araneae</taxon>
        <taxon>Araneomorphae</taxon>
        <taxon>Entelegynae</taxon>
        <taxon>Araneoidea</taxon>
        <taxon>Araneidae</taxon>
        <taxon>Araneus</taxon>
    </lineage>
</organism>
<proteinExistence type="predicted"/>
<dbReference type="AlphaFoldDB" id="A0A4Y2NWM7"/>
<dbReference type="Proteomes" id="UP000499080">
    <property type="component" value="Unassembled WGS sequence"/>
</dbReference>
<gene>
    <name evidence="1" type="ORF">AVEN_101686_1</name>
</gene>
<keyword evidence="2" id="KW-1185">Reference proteome</keyword>
<evidence type="ECO:0000313" key="1">
    <source>
        <dbReference type="EMBL" id="GBN42357.1"/>
    </source>
</evidence>
<evidence type="ECO:0000313" key="2">
    <source>
        <dbReference type="Proteomes" id="UP000499080"/>
    </source>
</evidence>
<comment type="caution">
    <text evidence="1">The sequence shown here is derived from an EMBL/GenBank/DDBJ whole genome shotgun (WGS) entry which is preliminary data.</text>
</comment>